<keyword evidence="2 4" id="KW-0489">Methyltransferase</keyword>
<evidence type="ECO:0000313" key="5">
    <source>
        <dbReference type="Proteomes" id="UP000241890"/>
    </source>
</evidence>
<evidence type="ECO:0000313" key="4">
    <source>
        <dbReference type="EMBL" id="GBG34352.1"/>
    </source>
</evidence>
<organism evidence="4 5">
    <name type="scientific">Hondaea fermentalgiana</name>
    <dbReference type="NCBI Taxonomy" id="2315210"/>
    <lineage>
        <taxon>Eukaryota</taxon>
        <taxon>Sar</taxon>
        <taxon>Stramenopiles</taxon>
        <taxon>Bigyra</taxon>
        <taxon>Labyrinthulomycetes</taxon>
        <taxon>Thraustochytrida</taxon>
        <taxon>Thraustochytriidae</taxon>
        <taxon>Hondaea</taxon>
    </lineage>
</organism>
<evidence type="ECO:0000256" key="3">
    <source>
        <dbReference type="ARBA" id="ARBA00022679"/>
    </source>
</evidence>
<dbReference type="Gene3D" id="3.40.50.150">
    <property type="entry name" value="Vaccinia Virus protein VP39"/>
    <property type="match status" value="1"/>
</dbReference>
<evidence type="ECO:0000256" key="2">
    <source>
        <dbReference type="ARBA" id="ARBA00022603"/>
    </source>
</evidence>
<dbReference type="Proteomes" id="UP000241890">
    <property type="component" value="Unassembled WGS sequence"/>
</dbReference>
<sequence>MRKTQGRVQEAASMGQDFRVGPTCWTAFARGASELIRDEWALKLAGEEGARLNARFMDDLGARFMKDVVALRTVYLDNVIQDFVQAGGKQVVILGAGMDSRAWRLQRLARASRGFTLFEVDEPVLLDMKRERLGPSVIAQPLCRRVEIPAALTCTEEWGGALVDHPNFDSSVRSLFLIEDVSMYMPEQDFRAALAKVSALSARDSIICGDWVPRITVQGKLPGATSDIIAVFGSECNSPWLYGPRNARAFSNLLKEAGFATAEQLTSRAIEREVREFLPFGMAQQKIHLSIKSRSWTSYAAWAMCTFAPARLCAGAPSDIGLRVYMATRE</sequence>
<name>A0A2R5GU09_9STRA</name>
<accession>A0A2R5GU09</accession>
<comment type="caution">
    <text evidence="4">The sequence shown here is derived from an EMBL/GenBank/DDBJ whole genome shotgun (WGS) entry which is preliminary data.</text>
</comment>
<dbReference type="InterPro" id="IPR007213">
    <property type="entry name" value="Ppm1/Ppm2/Tcmp"/>
</dbReference>
<dbReference type="SUPFAM" id="SSF53335">
    <property type="entry name" value="S-adenosyl-L-methionine-dependent methyltransferases"/>
    <property type="match status" value="1"/>
</dbReference>
<gene>
    <name evidence="4" type="ORF">FCC1311_105752</name>
</gene>
<dbReference type="InterPro" id="IPR029063">
    <property type="entry name" value="SAM-dependent_MTases_sf"/>
</dbReference>
<dbReference type="EMBL" id="BEYU01000189">
    <property type="protein sequence ID" value="GBG34352.1"/>
    <property type="molecule type" value="Genomic_DNA"/>
</dbReference>
<dbReference type="PANTHER" id="PTHR43619:SF2">
    <property type="entry name" value="S-ADENOSYL-L-METHIONINE-DEPENDENT METHYLTRANSFERASES SUPERFAMILY PROTEIN"/>
    <property type="match status" value="1"/>
</dbReference>
<comment type="similarity">
    <text evidence="1">Belongs to the UPF0677 family.</text>
</comment>
<keyword evidence="5" id="KW-1185">Reference proteome</keyword>
<dbReference type="AlphaFoldDB" id="A0A2R5GU09"/>
<dbReference type="InParanoid" id="A0A2R5GU09"/>
<protein>
    <submittedName>
        <fullName evidence="4">Leucine carboxyl methyltransferase 1</fullName>
    </submittedName>
</protein>
<reference evidence="4 5" key="1">
    <citation type="submission" date="2017-12" db="EMBL/GenBank/DDBJ databases">
        <title>Sequencing, de novo assembly and annotation of complete genome of a new Thraustochytrid species, strain FCC1311.</title>
        <authorList>
            <person name="Sedici K."/>
            <person name="Godart F."/>
            <person name="Aiese Cigliano R."/>
            <person name="Sanseverino W."/>
            <person name="Barakat M."/>
            <person name="Ortet P."/>
            <person name="Marechal E."/>
            <person name="Cagnac O."/>
            <person name="Amato A."/>
        </authorList>
    </citation>
    <scope>NUCLEOTIDE SEQUENCE [LARGE SCALE GENOMIC DNA]</scope>
</reference>
<proteinExistence type="inferred from homology"/>
<dbReference type="InterPro" id="IPR011610">
    <property type="entry name" value="SAM_mthyl_Trfase_ML2640-like"/>
</dbReference>
<keyword evidence="3 4" id="KW-0808">Transferase</keyword>
<dbReference type="PANTHER" id="PTHR43619">
    <property type="entry name" value="S-ADENOSYL-L-METHIONINE-DEPENDENT METHYLTRANSFERASE YKTD-RELATED"/>
    <property type="match status" value="1"/>
</dbReference>
<dbReference type="OrthoDB" id="203237at2759"/>
<dbReference type="GO" id="GO:0032259">
    <property type="term" value="P:methylation"/>
    <property type="evidence" value="ECO:0007669"/>
    <property type="project" value="UniProtKB-KW"/>
</dbReference>
<evidence type="ECO:0000256" key="1">
    <source>
        <dbReference type="ARBA" id="ARBA00008138"/>
    </source>
</evidence>
<dbReference type="GO" id="GO:0008168">
    <property type="term" value="F:methyltransferase activity"/>
    <property type="evidence" value="ECO:0007669"/>
    <property type="project" value="UniProtKB-KW"/>
</dbReference>
<dbReference type="Pfam" id="PF04072">
    <property type="entry name" value="LCM"/>
    <property type="match status" value="1"/>
</dbReference>
<dbReference type="NCBIfam" id="TIGR00027">
    <property type="entry name" value="mthyl_TIGR00027"/>
    <property type="match status" value="1"/>
</dbReference>